<organism evidence="1 2">
    <name type="scientific">Bradyrhizobium elkanii</name>
    <dbReference type="NCBI Taxonomy" id="29448"/>
    <lineage>
        <taxon>Bacteria</taxon>
        <taxon>Pseudomonadati</taxon>
        <taxon>Pseudomonadota</taxon>
        <taxon>Alphaproteobacteria</taxon>
        <taxon>Hyphomicrobiales</taxon>
        <taxon>Nitrobacteraceae</taxon>
        <taxon>Bradyrhizobium</taxon>
    </lineage>
</organism>
<accession>A0ABV4F2L7</accession>
<evidence type="ECO:0008006" key="3">
    <source>
        <dbReference type="Google" id="ProtNLM"/>
    </source>
</evidence>
<name>A0ABV4F2L7_BRAEL</name>
<dbReference type="EMBL" id="JBGBZA010000002">
    <property type="protein sequence ID" value="MEY9317238.1"/>
    <property type="molecule type" value="Genomic_DNA"/>
</dbReference>
<sequence length="177" mass="20090">MNNRVPLGILANQFWHEAVAYLRAADTLIRDESAVDTIPPTYFLMSHGLELMLKAYLLSRDIPYADVFKLHHRIQEAYERAKSLGLVIEIEHTEALIEKLSDFHSEHLFRYPVVRRDDGGLILRGHLVRPIEVLQIIEAIGAKISGPVMHARLVASKYGEFPIETWHMGVPTGEDGI</sequence>
<comment type="caution">
    <text evidence="1">The sequence shown here is derived from an EMBL/GenBank/DDBJ whole genome shotgun (WGS) entry which is preliminary data.</text>
</comment>
<protein>
    <recommendedName>
        <fullName evidence="3">HEPN domain-containing protein</fullName>
    </recommendedName>
</protein>
<keyword evidence="2" id="KW-1185">Reference proteome</keyword>
<dbReference type="RefSeq" id="WP_016842518.1">
    <property type="nucleotide sequence ID" value="NZ_BJNL01000010.1"/>
</dbReference>
<dbReference type="GeneID" id="92954591"/>
<evidence type="ECO:0000313" key="2">
    <source>
        <dbReference type="Proteomes" id="UP001565471"/>
    </source>
</evidence>
<dbReference type="Proteomes" id="UP001565471">
    <property type="component" value="Unassembled WGS sequence"/>
</dbReference>
<proteinExistence type="predicted"/>
<gene>
    <name evidence="1" type="ORF">ABIF29_004037</name>
</gene>
<reference evidence="1 2" key="1">
    <citation type="submission" date="2024-07" db="EMBL/GenBank/DDBJ databases">
        <title>Genomic Encyclopedia of Type Strains, Phase V (KMG-V): Genome sequencing to study the core and pangenomes of soil and plant-associated prokaryotes.</title>
        <authorList>
            <person name="Whitman W."/>
        </authorList>
    </citation>
    <scope>NUCLEOTIDE SEQUENCE [LARGE SCALE GENOMIC DNA]</scope>
    <source>
        <strain evidence="1 2">USDA 415</strain>
    </source>
</reference>
<evidence type="ECO:0000313" key="1">
    <source>
        <dbReference type="EMBL" id="MEY9317238.1"/>
    </source>
</evidence>